<keyword evidence="4 12" id="KW-0032">Aminotransferase</keyword>
<evidence type="ECO:0000256" key="8">
    <source>
        <dbReference type="ARBA" id="ARBA00023096"/>
    </source>
</evidence>
<dbReference type="HAMAP" id="MF_00160">
    <property type="entry name" value="SerC_aminotrans_5"/>
    <property type="match status" value="1"/>
</dbReference>
<comment type="subunit">
    <text evidence="12">Homodimer.</text>
</comment>
<keyword evidence="7 12" id="KW-0663">Pyridoxal phosphate</keyword>
<feature type="binding site" evidence="12">
    <location>
        <begin position="236"/>
        <end position="237"/>
    </location>
    <ligand>
        <name>pyridoxal 5'-phosphate</name>
        <dbReference type="ChEBI" id="CHEBI:597326"/>
    </ligand>
</feature>
<keyword evidence="5 12" id="KW-0028">Amino-acid biosynthesis</keyword>
<evidence type="ECO:0000313" key="15">
    <source>
        <dbReference type="EMBL" id="BCK88019.1"/>
    </source>
</evidence>
<dbReference type="PANTHER" id="PTHR43247:SF1">
    <property type="entry name" value="PHOSPHOSERINE AMINOTRANSFERASE"/>
    <property type="match status" value="1"/>
</dbReference>
<dbReference type="EMBL" id="AP023423">
    <property type="protein sequence ID" value="BCK88019.1"/>
    <property type="molecule type" value="Genomic_DNA"/>
</dbReference>
<evidence type="ECO:0000256" key="4">
    <source>
        <dbReference type="ARBA" id="ARBA00022576"/>
    </source>
</evidence>
<evidence type="ECO:0000313" key="16">
    <source>
        <dbReference type="Proteomes" id="UP001320326"/>
    </source>
</evidence>
<feature type="binding site" evidence="12">
    <location>
        <begin position="75"/>
        <end position="76"/>
    </location>
    <ligand>
        <name>pyridoxal 5'-phosphate</name>
        <dbReference type="ChEBI" id="CHEBI:597326"/>
    </ligand>
</feature>
<dbReference type="EC" id="2.6.1.52" evidence="12"/>
<feature type="binding site" evidence="12">
    <location>
        <position position="151"/>
    </location>
    <ligand>
        <name>pyridoxal 5'-phosphate</name>
        <dbReference type="ChEBI" id="CHEBI:597326"/>
    </ligand>
</feature>
<evidence type="ECO:0000256" key="6">
    <source>
        <dbReference type="ARBA" id="ARBA00022679"/>
    </source>
</evidence>
<keyword evidence="12" id="KW-0963">Cytoplasm</keyword>
<comment type="similarity">
    <text evidence="3 12">Belongs to the class-V pyridoxal-phosphate-dependent aminotransferase family. SerC subfamily.</text>
</comment>
<feature type="binding site" evidence="12">
    <location>
        <position position="194"/>
    </location>
    <ligand>
        <name>pyridoxal 5'-phosphate</name>
        <dbReference type="ChEBI" id="CHEBI:597326"/>
    </ligand>
</feature>
<comment type="function">
    <text evidence="12">Catalyzes the reversible conversion of 3-phosphohydroxypyruvate to phosphoserine and of 3-hydroxy-2-oxo-4-phosphonooxybutanoate to phosphohydroxythreonine.</text>
</comment>
<feature type="binding site" evidence="12">
    <location>
        <position position="41"/>
    </location>
    <ligand>
        <name>L-glutamate</name>
        <dbReference type="ChEBI" id="CHEBI:29985"/>
    </ligand>
</feature>
<sequence>MTIFNFAAGPAVLPHEVLEQAREELLDWRGTGMSVMEMSHRGKEFMGIAAEAHADLRELMAIPENYKVLFLQGGATMQFSMVPLNLLRGKLSADYVNTGIWSKKAIDEAKKLCYVNEVASSADKSFSYAPGFAQWKLDKEAAYVHYTPNETIGGVEFNWVPDTGKVPLVADMSSNILSRPCDVTQFGLIYAGAQKNIGPAGVTLVIVREDLIGHAPAGLPTMLDYKTHADNDSMYNTPPTYGIYMAGLVFKWLKKNGGVAQMEKTNIAKARLLYGVIDASDGFYTCPVAKADRSRMNVPFRTRDAALDAEFLKQADARGLLQLKGHKLAGGMRASIYNAMPLAGVQALADFMGEFARSKG</sequence>
<evidence type="ECO:0000256" key="7">
    <source>
        <dbReference type="ARBA" id="ARBA00022898"/>
    </source>
</evidence>
<dbReference type="KEGG" id="seme:MIZ01_1817"/>
<evidence type="ECO:0000256" key="12">
    <source>
        <dbReference type="HAMAP-Rule" id="MF_00160"/>
    </source>
</evidence>
<dbReference type="GO" id="GO:0005737">
    <property type="term" value="C:cytoplasm"/>
    <property type="evidence" value="ECO:0007669"/>
    <property type="project" value="UniProtKB-SubCell"/>
</dbReference>
<dbReference type="FunFam" id="3.90.1150.10:FF:000006">
    <property type="entry name" value="Phosphoserine aminotransferase"/>
    <property type="match status" value="1"/>
</dbReference>
<proteinExistence type="inferred from homology"/>
<evidence type="ECO:0000256" key="1">
    <source>
        <dbReference type="ARBA" id="ARBA00004915"/>
    </source>
</evidence>
<comment type="catalytic activity">
    <reaction evidence="10 12">
        <text>4-(phosphooxy)-L-threonine + 2-oxoglutarate = (R)-3-hydroxy-2-oxo-4-phosphooxybutanoate + L-glutamate</text>
        <dbReference type="Rhea" id="RHEA:16573"/>
        <dbReference type="ChEBI" id="CHEBI:16810"/>
        <dbReference type="ChEBI" id="CHEBI:29985"/>
        <dbReference type="ChEBI" id="CHEBI:58452"/>
        <dbReference type="ChEBI" id="CHEBI:58538"/>
        <dbReference type="EC" id="2.6.1.52"/>
    </reaction>
</comment>
<comment type="cofactor">
    <cofactor evidence="12">
        <name>pyridoxal 5'-phosphate</name>
        <dbReference type="ChEBI" id="CHEBI:597326"/>
    </cofactor>
    <text evidence="12">Binds 1 pyridoxal phosphate per subunit.</text>
</comment>
<evidence type="ECO:0000256" key="9">
    <source>
        <dbReference type="ARBA" id="ARBA00023299"/>
    </source>
</evidence>
<keyword evidence="8 12" id="KW-0664">Pyridoxine biosynthesis</keyword>
<keyword evidence="16" id="KW-1185">Reference proteome</keyword>
<keyword evidence="6 12" id="KW-0808">Transferase</keyword>
<dbReference type="Proteomes" id="UP001320326">
    <property type="component" value="Chromosome"/>
</dbReference>
<feature type="binding site" evidence="12">
    <location>
        <position position="101"/>
    </location>
    <ligand>
        <name>pyridoxal 5'-phosphate</name>
        <dbReference type="ChEBI" id="CHEBI:597326"/>
    </ligand>
</feature>
<dbReference type="InterPro" id="IPR015424">
    <property type="entry name" value="PyrdxlP-dep_Trfase"/>
</dbReference>
<dbReference type="CDD" id="cd00611">
    <property type="entry name" value="PSAT_like"/>
    <property type="match status" value="1"/>
</dbReference>
<dbReference type="PIRSF" id="PIRSF000525">
    <property type="entry name" value="SerC"/>
    <property type="match status" value="1"/>
</dbReference>
<evidence type="ECO:0000256" key="3">
    <source>
        <dbReference type="ARBA" id="ARBA00006904"/>
    </source>
</evidence>
<gene>
    <name evidence="12" type="primary">serC</name>
    <name evidence="15" type="ORF">MIZ01_1817</name>
</gene>
<dbReference type="PROSITE" id="PS00595">
    <property type="entry name" value="AA_TRANSFER_CLASS_5"/>
    <property type="match status" value="1"/>
</dbReference>
<comment type="caution">
    <text evidence="12">Lacks conserved residue(s) required for the propagation of feature annotation.</text>
</comment>
<protein>
    <recommendedName>
        <fullName evidence="12">Phosphoserine aminotransferase</fullName>
        <ecNumber evidence="12">2.6.1.52</ecNumber>
    </recommendedName>
    <alternativeName>
        <fullName evidence="12">Phosphohydroxythreonine aminotransferase</fullName>
        <shortName evidence="12">PSAT</shortName>
    </alternativeName>
</protein>
<feature type="modified residue" description="N6-(pyridoxal phosphate)lysine" evidence="12">
    <location>
        <position position="195"/>
    </location>
</feature>
<dbReference type="InterPro" id="IPR020578">
    <property type="entry name" value="Aminotrans_V_PyrdxlP_BS"/>
</dbReference>
<feature type="domain" description="Aminotransferase class V" evidence="14">
    <location>
        <begin position="3"/>
        <end position="348"/>
    </location>
</feature>
<feature type="binding site" evidence="12">
    <location>
        <position position="171"/>
    </location>
    <ligand>
        <name>pyridoxal 5'-phosphate</name>
        <dbReference type="ChEBI" id="CHEBI:597326"/>
    </ligand>
</feature>
<accession>A0AAN1XBB2</accession>
<dbReference type="GO" id="GO:0006564">
    <property type="term" value="P:L-serine biosynthetic process"/>
    <property type="evidence" value="ECO:0007669"/>
    <property type="project" value="UniProtKB-UniRule"/>
</dbReference>
<dbReference type="InterPro" id="IPR015421">
    <property type="entry name" value="PyrdxlP-dep_Trfase_major"/>
</dbReference>
<dbReference type="NCBIfam" id="TIGR01364">
    <property type="entry name" value="serC_1"/>
    <property type="match status" value="1"/>
</dbReference>
<dbReference type="InterPro" id="IPR015422">
    <property type="entry name" value="PyrdxlP-dep_Trfase_small"/>
</dbReference>
<comment type="pathway">
    <text evidence="2 12 13">Amino-acid biosynthesis; L-serine biosynthesis; L-serine from 3-phospho-D-glycerate: step 2/3.</text>
</comment>
<evidence type="ECO:0000256" key="10">
    <source>
        <dbReference type="ARBA" id="ARBA00047630"/>
    </source>
</evidence>
<dbReference type="Gene3D" id="3.90.1150.10">
    <property type="entry name" value="Aspartate Aminotransferase, domain 1"/>
    <property type="match status" value="1"/>
</dbReference>
<dbReference type="PANTHER" id="PTHR43247">
    <property type="entry name" value="PHOSPHOSERINE AMINOTRANSFERASE"/>
    <property type="match status" value="1"/>
</dbReference>
<dbReference type="NCBIfam" id="NF003764">
    <property type="entry name" value="PRK05355.1"/>
    <property type="match status" value="1"/>
</dbReference>
<dbReference type="Gene3D" id="3.40.640.10">
    <property type="entry name" value="Type I PLP-dependent aspartate aminotransferase-like (Major domain)"/>
    <property type="match status" value="1"/>
</dbReference>
<dbReference type="InterPro" id="IPR022278">
    <property type="entry name" value="Pser_aminoTfrase"/>
</dbReference>
<evidence type="ECO:0000256" key="2">
    <source>
        <dbReference type="ARBA" id="ARBA00005099"/>
    </source>
</evidence>
<dbReference type="GO" id="GO:0008615">
    <property type="term" value="P:pyridoxine biosynthetic process"/>
    <property type="evidence" value="ECO:0007669"/>
    <property type="project" value="UniProtKB-UniRule"/>
</dbReference>
<comment type="catalytic activity">
    <reaction evidence="11 12 13">
        <text>O-phospho-L-serine + 2-oxoglutarate = 3-phosphooxypyruvate + L-glutamate</text>
        <dbReference type="Rhea" id="RHEA:14329"/>
        <dbReference type="ChEBI" id="CHEBI:16810"/>
        <dbReference type="ChEBI" id="CHEBI:18110"/>
        <dbReference type="ChEBI" id="CHEBI:29985"/>
        <dbReference type="ChEBI" id="CHEBI:57524"/>
        <dbReference type="EC" id="2.6.1.52"/>
    </reaction>
</comment>
<organism evidence="15 16">
    <name type="scientific">Sideroxyarcus emersonii</name>
    <dbReference type="NCBI Taxonomy" id="2764705"/>
    <lineage>
        <taxon>Bacteria</taxon>
        <taxon>Pseudomonadati</taxon>
        <taxon>Pseudomonadota</taxon>
        <taxon>Betaproteobacteria</taxon>
        <taxon>Nitrosomonadales</taxon>
        <taxon>Gallionellaceae</taxon>
        <taxon>Sideroxyarcus</taxon>
    </lineage>
</organism>
<dbReference type="GO" id="GO:0030170">
    <property type="term" value="F:pyridoxal phosphate binding"/>
    <property type="evidence" value="ECO:0007669"/>
    <property type="project" value="UniProtKB-UniRule"/>
</dbReference>
<reference evidence="15 16" key="1">
    <citation type="journal article" date="2022" name="Int. J. Syst. Evol. Microbiol.">
        <title>&lt;i&gt;Sideroxyarcus emersonii&lt;/i&gt; gen. nov. sp. nov., a neutrophilic, microaerobic iron- and thiosulfate-oxidizing bacterium isolated from iron-rich wetland sediment.</title>
        <authorList>
            <person name="Kato S."/>
            <person name="Itoh T."/>
            <person name="Iino T."/>
            <person name="Ohkuma M."/>
        </authorList>
    </citation>
    <scope>NUCLEOTIDE SEQUENCE [LARGE SCALE GENOMIC DNA]</scope>
    <source>
        <strain evidence="15 16">MIZ01</strain>
    </source>
</reference>
<comment type="subcellular location">
    <subcellularLocation>
        <location evidence="12">Cytoplasm</location>
    </subcellularLocation>
</comment>
<evidence type="ECO:0000259" key="14">
    <source>
        <dbReference type="Pfam" id="PF00266"/>
    </source>
</evidence>
<dbReference type="FunFam" id="3.40.640.10:FF:000010">
    <property type="entry name" value="Phosphoserine aminotransferase"/>
    <property type="match status" value="1"/>
</dbReference>
<dbReference type="AlphaFoldDB" id="A0AAN1XBB2"/>
<evidence type="ECO:0000256" key="5">
    <source>
        <dbReference type="ARBA" id="ARBA00022605"/>
    </source>
</evidence>
<dbReference type="GO" id="GO:0004648">
    <property type="term" value="F:O-phospho-L-serine:2-oxoglutarate aminotransferase activity"/>
    <property type="evidence" value="ECO:0007669"/>
    <property type="project" value="UniProtKB-UniRule"/>
</dbReference>
<dbReference type="SUPFAM" id="SSF53383">
    <property type="entry name" value="PLP-dependent transferases"/>
    <property type="match status" value="1"/>
</dbReference>
<evidence type="ECO:0000256" key="11">
    <source>
        <dbReference type="ARBA" id="ARBA00049007"/>
    </source>
</evidence>
<name>A0AAN1XBB2_9PROT</name>
<dbReference type="RefSeq" id="WP_237246568.1">
    <property type="nucleotide sequence ID" value="NZ_AP023423.1"/>
</dbReference>
<keyword evidence="9 12" id="KW-0718">Serine biosynthesis</keyword>
<evidence type="ECO:0000256" key="13">
    <source>
        <dbReference type="RuleBase" id="RU004505"/>
    </source>
</evidence>
<comment type="pathway">
    <text evidence="1 12">Cofactor biosynthesis; pyridoxine 5'-phosphate biosynthesis; pyridoxine 5'-phosphate from D-erythrose 4-phosphate: step 3/5.</text>
</comment>
<dbReference type="Pfam" id="PF00266">
    <property type="entry name" value="Aminotran_5"/>
    <property type="match status" value="1"/>
</dbReference>
<dbReference type="InterPro" id="IPR000192">
    <property type="entry name" value="Aminotrans_V_dom"/>
</dbReference>